<dbReference type="GO" id="GO:0006352">
    <property type="term" value="P:DNA-templated transcription initiation"/>
    <property type="evidence" value="ECO:0007669"/>
    <property type="project" value="InterPro"/>
</dbReference>
<dbReference type="InterPro" id="IPR013249">
    <property type="entry name" value="RNA_pol_sigma70_r4_t2"/>
</dbReference>
<evidence type="ECO:0000259" key="1">
    <source>
        <dbReference type="Pfam" id="PF08281"/>
    </source>
</evidence>
<protein>
    <recommendedName>
        <fullName evidence="1">RNA polymerase sigma factor 70 region 4 type 2 domain-containing protein</fullName>
    </recommendedName>
</protein>
<dbReference type="CDD" id="cd06171">
    <property type="entry name" value="Sigma70_r4"/>
    <property type="match status" value="1"/>
</dbReference>
<dbReference type="GO" id="GO:0016987">
    <property type="term" value="F:sigma factor activity"/>
    <property type="evidence" value="ECO:0007669"/>
    <property type="project" value="InterPro"/>
</dbReference>
<dbReference type="Proteomes" id="UP000290921">
    <property type="component" value="Unassembled WGS sequence"/>
</dbReference>
<dbReference type="GO" id="GO:0003677">
    <property type="term" value="F:DNA binding"/>
    <property type="evidence" value="ECO:0007669"/>
    <property type="project" value="InterPro"/>
</dbReference>
<feature type="domain" description="RNA polymerase sigma factor 70 region 4 type 2" evidence="1">
    <location>
        <begin position="6"/>
        <end position="51"/>
    </location>
</feature>
<dbReference type="Gene3D" id="1.10.10.10">
    <property type="entry name" value="Winged helix-like DNA-binding domain superfamily/Winged helix DNA-binding domain"/>
    <property type="match status" value="1"/>
</dbReference>
<organism evidence="2 3">
    <name type="scientific">Clostridium tetani</name>
    <dbReference type="NCBI Taxonomy" id="1513"/>
    <lineage>
        <taxon>Bacteria</taxon>
        <taxon>Bacillati</taxon>
        <taxon>Bacillota</taxon>
        <taxon>Clostridia</taxon>
        <taxon>Eubacteriales</taxon>
        <taxon>Clostridiaceae</taxon>
        <taxon>Clostridium</taxon>
    </lineage>
</organism>
<name>A0A4Q0VDP7_CLOTA</name>
<dbReference type="EMBL" id="QMAP01000004">
    <property type="protein sequence ID" value="RXI49545.1"/>
    <property type="molecule type" value="Genomic_DNA"/>
</dbReference>
<reference evidence="2 3" key="1">
    <citation type="submission" date="2018-06" db="EMBL/GenBank/DDBJ databases">
        <title>Genome conservation of Clostridium tetani.</title>
        <authorList>
            <person name="Bruggemann H."/>
            <person name="Popoff M.R."/>
        </authorList>
    </citation>
    <scope>NUCLEOTIDE SEQUENCE [LARGE SCALE GENOMIC DNA]</scope>
    <source>
        <strain evidence="2 3">2017.061</strain>
    </source>
</reference>
<proteinExistence type="predicted"/>
<evidence type="ECO:0000313" key="3">
    <source>
        <dbReference type="Proteomes" id="UP000290921"/>
    </source>
</evidence>
<dbReference type="Pfam" id="PF08281">
    <property type="entry name" value="Sigma70_r4_2"/>
    <property type="match status" value="1"/>
</dbReference>
<accession>A0A4Q0VDP7</accession>
<sequence length="54" mass="6577">MTHVKSAINQLNWKYQQVIILRYYNNLTFNEIATSLKVNSNKVYVWHMRVKTYI</sequence>
<dbReference type="AlphaFoldDB" id="A0A4Q0VDP7"/>
<comment type="caution">
    <text evidence="2">The sequence shown here is derived from an EMBL/GenBank/DDBJ whole genome shotgun (WGS) entry which is preliminary data.</text>
</comment>
<evidence type="ECO:0000313" key="2">
    <source>
        <dbReference type="EMBL" id="RXI49545.1"/>
    </source>
</evidence>
<dbReference type="SUPFAM" id="SSF88659">
    <property type="entry name" value="Sigma3 and sigma4 domains of RNA polymerase sigma factors"/>
    <property type="match status" value="1"/>
</dbReference>
<dbReference type="InterPro" id="IPR036388">
    <property type="entry name" value="WH-like_DNA-bd_sf"/>
</dbReference>
<gene>
    <name evidence="2" type="ORF">DP130_04580</name>
</gene>
<dbReference type="InterPro" id="IPR013324">
    <property type="entry name" value="RNA_pol_sigma_r3/r4-like"/>
</dbReference>